<dbReference type="Pfam" id="PF06949">
    <property type="entry name" value="DUF1292"/>
    <property type="match status" value="1"/>
</dbReference>
<dbReference type="AlphaFoldDB" id="A0A9D1TKV8"/>
<proteinExistence type="predicted"/>
<name>A0A9D1TKV8_9FIRM</name>
<reference evidence="1" key="1">
    <citation type="journal article" date="2021" name="PeerJ">
        <title>Extensive microbial diversity within the chicken gut microbiome revealed by metagenomics and culture.</title>
        <authorList>
            <person name="Gilroy R."/>
            <person name="Ravi A."/>
            <person name="Getino M."/>
            <person name="Pursley I."/>
            <person name="Horton D.L."/>
            <person name="Alikhan N.F."/>
            <person name="Baker D."/>
            <person name="Gharbi K."/>
            <person name="Hall N."/>
            <person name="Watson M."/>
            <person name="Adriaenssens E.M."/>
            <person name="Foster-Nyarko E."/>
            <person name="Jarju S."/>
            <person name="Secka A."/>
            <person name="Antonio M."/>
            <person name="Oren A."/>
            <person name="Chaudhuri R.R."/>
            <person name="La Ragione R."/>
            <person name="Hildebrand F."/>
            <person name="Pallen M.J."/>
        </authorList>
    </citation>
    <scope>NUCLEOTIDE SEQUENCE</scope>
    <source>
        <strain evidence="1">5790</strain>
    </source>
</reference>
<reference evidence="1" key="2">
    <citation type="submission" date="2021-04" db="EMBL/GenBank/DDBJ databases">
        <authorList>
            <person name="Gilroy R."/>
        </authorList>
    </citation>
    <scope>NUCLEOTIDE SEQUENCE</scope>
    <source>
        <strain evidence="1">5790</strain>
    </source>
</reference>
<dbReference type="EMBL" id="DXIJ01000005">
    <property type="protein sequence ID" value="HIV85262.1"/>
    <property type="molecule type" value="Genomic_DNA"/>
</dbReference>
<organism evidence="1 2">
    <name type="scientific">Candidatus Monoglobus merdigallinarum</name>
    <dbReference type="NCBI Taxonomy" id="2838698"/>
    <lineage>
        <taxon>Bacteria</taxon>
        <taxon>Bacillati</taxon>
        <taxon>Bacillota</taxon>
        <taxon>Clostridia</taxon>
        <taxon>Monoglobales</taxon>
        <taxon>Monoglobaceae</taxon>
        <taxon>Monoglobus</taxon>
    </lineage>
</organism>
<accession>A0A9D1TKV8</accession>
<protein>
    <submittedName>
        <fullName evidence="1">DUF1292 domain-containing protein</fullName>
    </submittedName>
</protein>
<evidence type="ECO:0000313" key="2">
    <source>
        <dbReference type="Proteomes" id="UP000824162"/>
    </source>
</evidence>
<gene>
    <name evidence="1" type="ORF">H9900_00445</name>
</gene>
<sequence length="100" mass="11588">MPENNINGNTEENPNVLELIDEDGNTVPFEHLDTVRIDGDDYIICIPYDDEEEEVTEIAIFKLDKDAASEDCLSQVLDDELVGRIYEEFKKRNIDKFDFE</sequence>
<comment type="caution">
    <text evidence="1">The sequence shown here is derived from an EMBL/GenBank/DDBJ whole genome shotgun (WGS) entry which is preliminary data.</text>
</comment>
<dbReference type="InterPro" id="IPR009711">
    <property type="entry name" value="UPF0473"/>
</dbReference>
<evidence type="ECO:0000313" key="1">
    <source>
        <dbReference type="EMBL" id="HIV85262.1"/>
    </source>
</evidence>
<dbReference type="Proteomes" id="UP000824162">
    <property type="component" value="Unassembled WGS sequence"/>
</dbReference>